<sequence>MKAKGAGEAATATAPRLQRTHHPLDQPPTFDDAGRRQLLLLGLFDWRVAHGLWSAEDSDKAEALEAEDTGEGHISATGDGARVSQRQGPGSGGRIARKEGEGYGKARKTGPPLTLELLASSTAKQIVAVHTHKQLAAFRSSVPGWKKTAVRLSGTPTAAESIQFPPNQIITLAEQTIRDARQELKKRANA</sequence>
<organism evidence="2">
    <name type="scientific">Rhodotorula toruloides</name>
    <name type="common">Yeast</name>
    <name type="synonym">Rhodosporidium toruloides</name>
    <dbReference type="NCBI Taxonomy" id="5286"/>
    <lineage>
        <taxon>Eukaryota</taxon>
        <taxon>Fungi</taxon>
        <taxon>Dikarya</taxon>
        <taxon>Basidiomycota</taxon>
        <taxon>Pucciniomycotina</taxon>
        <taxon>Microbotryomycetes</taxon>
        <taxon>Sporidiobolales</taxon>
        <taxon>Sporidiobolaceae</taxon>
        <taxon>Rhodotorula</taxon>
    </lineage>
</organism>
<gene>
    <name evidence="2" type="ORF">RHTO0S_03e00716g</name>
</gene>
<evidence type="ECO:0000313" key="2">
    <source>
        <dbReference type="EMBL" id="CDR37892.1"/>
    </source>
</evidence>
<dbReference type="AlphaFoldDB" id="A0A061AJZ3"/>
<dbReference type="EMBL" id="LK052938">
    <property type="protein sequence ID" value="CDR37892.1"/>
    <property type="molecule type" value="Genomic_DNA"/>
</dbReference>
<feature type="region of interest" description="Disordered" evidence="1">
    <location>
        <begin position="59"/>
        <end position="111"/>
    </location>
</feature>
<feature type="region of interest" description="Disordered" evidence="1">
    <location>
        <begin position="1"/>
        <end position="32"/>
    </location>
</feature>
<accession>A0A061AJZ3</accession>
<evidence type="ECO:0000256" key="1">
    <source>
        <dbReference type="SAM" id="MobiDB-lite"/>
    </source>
</evidence>
<dbReference type="OrthoDB" id="10501371at2759"/>
<name>A0A061AJZ3_RHOTO</name>
<protein>
    <submittedName>
        <fullName evidence="2">RHTO0S03e00716g1_1</fullName>
    </submittedName>
</protein>
<proteinExistence type="predicted"/>
<feature type="compositionally biased region" description="Low complexity" evidence="1">
    <location>
        <begin position="1"/>
        <end position="14"/>
    </location>
</feature>
<reference evidence="2" key="1">
    <citation type="journal article" date="2014" name="Genome Announc.">
        <title>Draft genome sequence of Rhodosporidium toruloides CECT1137, an oleaginous yeast of biotechnological interest.</title>
        <authorList>
            <person name="Morin N."/>
            <person name="Calcas X."/>
            <person name="Devillers H."/>
            <person name="Durrens P."/>
            <person name="Sherman D.J."/>
            <person name="Nicaud J.-M."/>
            <person name="Neuveglise C."/>
        </authorList>
    </citation>
    <scope>NUCLEOTIDE SEQUENCE</scope>
    <source>
        <strain evidence="2">CECT1137</strain>
    </source>
</reference>